<dbReference type="GO" id="GO:0033627">
    <property type="term" value="P:cell adhesion mediated by integrin"/>
    <property type="evidence" value="ECO:0007669"/>
    <property type="project" value="TreeGrafter"/>
</dbReference>
<evidence type="ECO:0000313" key="17">
    <source>
        <dbReference type="EMBL" id="KAG7325533.1"/>
    </source>
</evidence>
<dbReference type="GO" id="GO:0007229">
    <property type="term" value="P:integrin-mediated signaling pathway"/>
    <property type="evidence" value="ECO:0007669"/>
    <property type="project" value="UniProtKB-KW"/>
</dbReference>
<evidence type="ECO:0000256" key="6">
    <source>
        <dbReference type="ARBA" id="ARBA00022889"/>
    </source>
</evidence>
<evidence type="ECO:0000259" key="16">
    <source>
        <dbReference type="Pfam" id="PF20806"/>
    </source>
</evidence>
<feature type="domain" description="Integrin alpha first immunoglubulin-like" evidence="14">
    <location>
        <begin position="455"/>
        <end position="603"/>
    </location>
</feature>
<evidence type="ECO:0000259" key="14">
    <source>
        <dbReference type="Pfam" id="PF08441"/>
    </source>
</evidence>
<keyword evidence="8 13" id="KW-0401">Integrin</keyword>
<feature type="repeat" description="FG-GAP" evidence="12">
    <location>
        <begin position="28"/>
        <end position="93"/>
    </location>
</feature>
<accession>A0A9D3SN76</accession>
<evidence type="ECO:0000313" key="18">
    <source>
        <dbReference type="Proteomes" id="UP000824219"/>
    </source>
</evidence>
<dbReference type="PANTHER" id="PTHR23220">
    <property type="entry name" value="INTEGRIN ALPHA"/>
    <property type="match status" value="1"/>
</dbReference>
<reference evidence="17 18" key="1">
    <citation type="submission" date="2021-06" db="EMBL/GenBank/DDBJ databases">
        <title>Chromosome-level genome assembly of the red-tail catfish (Hemibagrus wyckioides).</title>
        <authorList>
            <person name="Shao F."/>
        </authorList>
    </citation>
    <scope>NUCLEOTIDE SEQUENCE [LARGE SCALE GENOMIC DNA]</scope>
    <source>
        <strain evidence="17">EC202008001</strain>
        <tissue evidence="17">Blood</tissue>
    </source>
</reference>
<dbReference type="Pfam" id="PF08441">
    <property type="entry name" value="Integrin_A_Ig_1"/>
    <property type="match status" value="1"/>
</dbReference>
<proteinExistence type="inferred from homology"/>
<keyword evidence="18" id="KW-1185">Reference proteome</keyword>
<keyword evidence="7 13" id="KW-1133">Transmembrane helix</keyword>
<evidence type="ECO:0000256" key="8">
    <source>
        <dbReference type="ARBA" id="ARBA00023037"/>
    </source>
</evidence>
<dbReference type="EMBL" id="JAHKSW010000013">
    <property type="protein sequence ID" value="KAG7325533.1"/>
    <property type="molecule type" value="Genomic_DNA"/>
</dbReference>
<dbReference type="OrthoDB" id="5317514at2759"/>
<dbReference type="SMART" id="SM00191">
    <property type="entry name" value="Int_alpha"/>
    <property type="match status" value="5"/>
</dbReference>
<dbReference type="InterPro" id="IPR013649">
    <property type="entry name" value="Integrin_alpha_Ig-like_1"/>
</dbReference>
<dbReference type="Gene3D" id="2.60.40.1530">
    <property type="entry name" value="ntegrin, alpha v. Chain A, domain 4"/>
    <property type="match status" value="1"/>
</dbReference>
<feature type="repeat" description="FG-GAP" evidence="12">
    <location>
        <begin position="408"/>
        <end position="470"/>
    </location>
</feature>
<evidence type="ECO:0000256" key="13">
    <source>
        <dbReference type="RuleBase" id="RU003762"/>
    </source>
</evidence>
<evidence type="ECO:0008006" key="19">
    <source>
        <dbReference type="Google" id="ProtNLM"/>
    </source>
</evidence>
<dbReference type="GO" id="GO:0009897">
    <property type="term" value="C:external side of plasma membrane"/>
    <property type="evidence" value="ECO:0007669"/>
    <property type="project" value="TreeGrafter"/>
</dbReference>
<evidence type="ECO:0000256" key="10">
    <source>
        <dbReference type="ARBA" id="ARBA00023170"/>
    </source>
</evidence>
<keyword evidence="3 13" id="KW-0812">Transmembrane</keyword>
<evidence type="ECO:0000256" key="11">
    <source>
        <dbReference type="ARBA" id="ARBA00023180"/>
    </source>
</evidence>
<dbReference type="InterPro" id="IPR048285">
    <property type="entry name" value="Integrin_alpha_Ig-like_2"/>
</dbReference>
<dbReference type="InterPro" id="IPR013519">
    <property type="entry name" value="Int_alpha_beta-p"/>
</dbReference>
<organism evidence="17 18">
    <name type="scientific">Hemibagrus wyckioides</name>
    <dbReference type="NCBI Taxonomy" id="337641"/>
    <lineage>
        <taxon>Eukaryota</taxon>
        <taxon>Metazoa</taxon>
        <taxon>Chordata</taxon>
        <taxon>Craniata</taxon>
        <taxon>Vertebrata</taxon>
        <taxon>Euteleostomi</taxon>
        <taxon>Actinopterygii</taxon>
        <taxon>Neopterygii</taxon>
        <taxon>Teleostei</taxon>
        <taxon>Ostariophysi</taxon>
        <taxon>Siluriformes</taxon>
        <taxon>Bagridae</taxon>
        <taxon>Hemibagrus</taxon>
    </lineage>
</organism>
<comment type="similarity">
    <text evidence="2 13">Belongs to the integrin alpha chain family.</text>
</comment>
<comment type="subcellular location">
    <subcellularLocation>
        <location evidence="1 13">Membrane</location>
        <topology evidence="1 13">Single-pass type I membrane protein</topology>
    </subcellularLocation>
</comment>
<dbReference type="InterPro" id="IPR028994">
    <property type="entry name" value="Integrin_alpha_N"/>
</dbReference>
<dbReference type="GO" id="GO:0008305">
    <property type="term" value="C:integrin complex"/>
    <property type="evidence" value="ECO:0007669"/>
    <property type="project" value="InterPro"/>
</dbReference>
<keyword evidence="4 13" id="KW-0732">Signal</keyword>
<dbReference type="PANTHER" id="PTHR23220:SF89">
    <property type="entry name" value="INTEGRIN ALPHA-3"/>
    <property type="match status" value="1"/>
</dbReference>
<evidence type="ECO:0000256" key="9">
    <source>
        <dbReference type="ARBA" id="ARBA00023136"/>
    </source>
</evidence>
<dbReference type="Pfam" id="PF01839">
    <property type="entry name" value="FG-GAP"/>
    <property type="match status" value="2"/>
</dbReference>
<dbReference type="InterPro" id="IPR000413">
    <property type="entry name" value="Integrin_alpha"/>
</dbReference>
<dbReference type="GO" id="GO:0050900">
    <property type="term" value="P:leukocyte migration"/>
    <property type="evidence" value="ECO:0007669"/>
    <property type="project" value="TreeGrafter"/>
</dbReference>
<comment type="caution">
    <text evidence="17">The sequence shown here is derived from an EMBL/GenBank/DDBJ whole genome shotgun (WGS) entry which is preliminary data.</text>
</comment>
<keyword evidence="6 13" id="KW-0130">Cell adhesion</keyword>
<name>A0A9D3SN76_9TELE</name>
<dbReference type="Pfam" id="PF20805">
    <property type="entry name" value="Integrin_A_Ig_2"/>
    <property type="match status" value="1"/>
</dbReference>
<feature type="transmembrane region" description="Helical" evidence="13">
    <location>
        <begin position="980"/>
        <end position="1002"/>
    </location>
</feature>
<dbReference type="GO" id="GO:0098609">
    <property type="term" value="P:cell-cell adhesion"/>
    <property type="evidence" value="ECO:0007669"/>
    <property type="project" value="TreeGrafter"/>
</dbReference>
<evidence type="ECO:0000259" key="15">
    <source>
        <dbReference type="Pfam" id="PF20805"/>
    </source>
</evidence>
<feature type="domain" description="Integrin alpha third immunoglobulin-like" evidence="16">
    <location>
        <begin position="767"/>
        <end position="967"/>
    </location>
</feature>
<dbReference type="SUPFAM" id="SSF69179">
    <property type="entry name" value="Integrin domains"/>
    <property type="match status" value="3"/>
</dbReference>
<dbReference type="InterPro" id="IPR018184">
    <property type="entry name" value="Integrin_alpha_C_CS"/>
</dbReference>
<sequence>MAPSTVLHFCFCIIYTAQTCCGFNVDVRFPVIKEGKTKGSFFGFSVAQHRLTENPRKYLLLAGAPKEKALSQLKVNETGAIYSCPISTELTDCTRVDLITSTDSSEMIEGMWLGVTVASQREHPGGRVLACGHRYVKIVQGGGEEQRRMVGKCFVRGNDLSFDRNDLWQDHSYEVCNPNNDMEHEGMCNMGISAGMTDSDVYIGCAGSFEWQGNVHVTWRDTTPDNSWDYSENDFGSLKKRNSYMGYSVTEDLKLLSRKEYTVVTGAPRDDSRGSVTLAVKGQSNLEPVFVIPGEQVGSYFGSSIAVTDLNNDDWNDLIVGAPFYFDRYKEQGGAVYVFMNENGSFRDTSSIILNGAKGSAFGFSVAAIGDVNQDGFQDFAVGAPFHDSGKVYIWMGSKEGITNVPSQVIEGKSLGSSGFQTFGYSLSGGMDMDGNKYPDILVGSLDDRIALLRTRPVIHLSRNFTVEPKIVDPSQCTDNCITAKMCFTYTLSNGNRNFKKGITVKYTVEADRNRRSPRVQFVNGKSTYTGLLSFSSPTCQELKLQINEQISNKLEPVVFLLNVSLDEAAAEPQQTLQDLDAFPMLSGQQQLTEKTEINFQKECGSDNKCSSNLQVTAQFASEQQTVYPRVDDRQTMEYNSSVKKLMLLVEVSNIPESGREAEDAHQAMLNITVPPTLTYSGFRSKEIECNANKTVMCDLGNPFKSNRKISFQIIFETFITLYTDQIVLQLQLSTLSDQNDLYPVPVVLNVENTILTSFSIENPVVNTYFSGKVVGESAMNSTRDIGSLVEYVFQVSVVGEPLGALGTLVVDIKWPFEVTNGKWLLYLTEIVTDGTSESHCLPPGEIVNQLNLTMSKKSSKRHKRDLDNSLPLTEAAKTLLTPRKETYLLDCAVQTARCVTFSCPLRNMSTVASLTVRARVWNSTMLEDFANAFRVTVKGNATLRLETDKPTIKMKSEHREFLVNIDPVPGEETPYNVPLWIYIIAGIAGILLLGIISLILWKCGFFKRASRREMTTETVQGPPSAPWGPCQCRSCGFFKRAVYYKVMPKYHGVKIRKEERYKLSRAFQPEHELNKKLWVTNWTEVHEYYY</sequence>
<keyword evidence="5" id="KW-0677">Repeat</keyword>
<keyword evidence="9 13" id="KW-0472">Membrane</keyword>
<evidence type="ECO:0000256" key="2">
    <source>
        <dbReference type="ARBA" id="ARBA00008054"/>
    </source>
</evidence>
<feature type="domain" description="Integrin alpha second immunoglobulin-like" evidence="15">
    <location>
        <begin position="604"/>
        <end position="750"/>
    </location>
</feature>
<dbReference type="PRINTS" id="PR01185">
    <property type="entry name" value="INTEGRINA"/>
</dbReference>
<dbReference type="AlphaFoldDB" id="A0A9D3SN76"/>
<feature type="chain" id="PRO_5039740790" description="Integrin alpha-2 domain-containing protein" evidence="13">
    <location>
        <begin position="23"/>
        <end position="1091"/>
    </location>
</feature>
<dbReference type="GO" id="GO:0005178">
    <property type="term" value="F:integrin binding"/>
    <property type="evidence" value="ECO:0007669"/>
    <property type="project" value="TreeGrafter"/>
</dbReference>
<evidence type="ECO:0000256" key="5">
    <source>
        <dbReference type="ARBA" id="ARBA00022737"/>
    </source>
</evidence>
<dbReference type="PROSITE" id="PS00242">
    <property type="entry name" value="INTEGRIN_ALPHA"/>
    <property type="match status" value="1"/>
</dbReference>
<feature type="repeat" description="FG-GAP" evidence="12">
    <location>
        <begin position="349"/>
        <end position="404"/>
    </location>
</feature>
<dbReference type="InterPro" id="IPR032695">
    <property type="entry name" value="Integrin_dom_sf"/>
</dbReference>
<gene>
    <name evidence="17" type="ORF">KOW79_011849</name>
</gene>
<dbReference type="InterPro" id="IPR013517">
    <property type="entry name" value="FG-GAP"/>
</dbReference>
<keyword evidence="11" id="KW-0325">Glycoprotein</keyword>
<evidence type="ECO:0000256" key="1">
    <source>
        <dbReference type="ARBA" id="ARBA00004479"/>
    </source>
</evidence>
<dbReference type="Pfam" id="PF20806">
    <property type="entry name" value="Integrin_A_Ig_3"/>
    <property type="match status" value="1"/>
</dbReference>
<dbReference type="Gene3D" id="2.60.40.1510">
    <property type="entry name" value="ntegrin, alpha v. Chain A, domain 3"/>
    <property type="match status" value="1"/>
</dbReference>
<evidence type="ECO:0000256" key="4">
    <source>
        <dbReference type="ARBA" id="ARBA00022729"/>
    </source>
</evidence>
<dbReference type="Gene3D" id="1.20.5.930">
    <property type="entry name" value="Bicelle-embedded integrin alpha(iib) transmembrane segment"/>
    <property type="match status" value="1"/>
</dbReference>
<protein>
    <recommendedName>
        <fullName evidence="19">Integrin alpha-2 domain-containing protein</fullName>
    </recommendedName>
</protein>
<feature type="repeat" description="FG-GAP" evidence="12">
    <location>
        <begin position="287"/>
        <end position="348"/>
    </location>
</feature>
<evidence type="ECO:0000256" key="3">
    <source>
        <dbReference type="ARBA" id="ARBA00022692"/>
    </source>
</evidence>
<dbReference type="InterPro" id="IPR048286">
    <property type="entry name" value="Integrin_alpha_Ig-like_3"/>
</dbReference>
<keyword evidence="10 13" id="KW-0675">Receptor</keyword>
<dbReference type="SUPFAM" id="SSF69318">
    <property type="entry name" value="Integrin alpha N-terminal domain"/>
    <property type="match status" value="1"/>
</dbReference>
<evidence type="ECO:0000256" key="12">
    <source>
        <dbReference type="PROSITE-ProRule" id="PRU00803"/>
    </source>
</evidence>
<feature type="signal peptide" evidence="13">
    <location>
        <begin position="1"/>
        <end position="22"/>
    </location>
</feature>
<dbReference type="PROSITE" id="PS51470">
    <property type="entry name" value="FG_GAP"/>
    <property type="match status" value="4"/>
</dbReference>
<dbReference type="GO" id="GO:0007160">
    <property type="term" value="P:cell-matrix adhesion"/>
    <property type="evidence" value="ECO:0007669"/>
    <property type="project" value="TreeGrafter"/>
</dbReference>
<dbReference type="Proteomes" id="UP000824219">
    <property type="component" value="Linkage Group LG13"/>
</dbReference>
<evidence type="ECO:0000256" key="7">
    <source>
        <dbReference type="ARBA" id="ARBA00022989"/>
    </source>
</evidence>
<dbReference type="Gene3D" id="2.130.10.130">
    <property type="entry name" value="Integrin alpha, N-terminal"/>
    <property type="match status" value="1"/>
</dbReference>
<dbReference type="Gene3D" id="2.60.40.1460">
    <property type="entry name" value="Integrin domains. Chain A, domain 2"/>
    <property type="match status" value="1"/>
</dbReference>